<sequence>MRASSVLLPVPPLDVSAAVAGAAVRFHVTTHAGPALGPGKLASGGACFMCSAADGIRSTGRRWRRRYSAQQEGDINAPTAAGTTQPVVSAAQEYVAGRRRRGRRLHDSHHRAAPSRPSSLATCRGGGAEIKLLYTPDLLASPNATLRAVDDFLGAPRARLDPNDKMDGMYNTRDCYDVSCSRRRPDVRPLTAAAGDVAGGIPTWRPRTMSGRPPPRRRPAPVPMPVRVPVRVPAPRPAGRQQ</sequence>
<evidence type="ECO:0000313" key="3">
    <source>
        <dbReference type="Proteomes" id="UP000006906"/>
    </source>
</evidence>
<gene>
    <name evidence="2" type="ORF">CHLRE_01g055316v5</name>
</gene>
<dbReference type="EMBL" id="CM008962">
    <property type="protein sequence ID" value="PNW89027.1"/>
    <property type="molecule type" value="Genomic_DNA"/>
</dbReference>
<keyword evidence="3" id="KW-1185">Reference proteome</keyword>
<dbReference type="RefSeq" id="XP_042928950.1">
    <property type="nucleotide sequence ID" value="XM_043059035.1"/>
</dbReference>
<name>A0A2K3E8B9_CHLRE</name>
<feature type="compositionally biased region" description="Basic residues" evidence="1">
    <location>
        <begin position="98"/>
        <end position="113"/>
    </location>
</feature>
<dbReference type="AlphaFoldDB" id="A0A2K3E8B9"/>
<dbReference type="EMBL" id="CM008962">
    <property type="protein sequence ID" value="PNW89026.1"/>
    <property type="molecule type" value="Genomic_DNA"/>
</dbReference>
<feature type="region of interest" description="Disordered" evidence="1">
    <location>
        <begin position="98"/>
        <end position="121"/>
    </location>
</feature>
<accession>A0A2K3E8B9</accession>
<dbReference type="GeneID" id="66052190"/>
<organism evidence="2 3">
    <name type="scientific">Chlamydomonas reinhardtii</name>
    <name type="common">Chlamydomonas smithii</name>
    <dbReference type="NCBI Taxonomy" id="3055"/>
    <lineage>
        <taxon>Eukaryota</taxon>
        <taxon>Viridiplantae</taxon>
        <taxon>Chlorophyta</taxon>
        <taxon>core chlorophytes</taxon>
        <taxon>Chlorophyceae</taxon>
        <taxon>CS clade</taxon>
        <taxon>Chlamydomonadales</taxon>
        <taxon>Chlamydomonadaceae</taxon>
        <taxon>Chlamydomonas</taxon>
    </lineage>
</organism>
<proteinExistence type="predicted"/>
<dbReference type="Gramene" id="PNW89026">
    <property type="protein sequence ID" value="PNW89026"/>
    <property type="gene ID" value="CHLRE_01g055316v5"/>
</dbReference>
<dbReference type="Gramene" id="PNW89027">
    <property type="protein sequence ID" value="PNW89027"/>
    <property type="gene ID" value="CHLRE_01g055316v5"/>
</dbReference>
<protein>
    <submittedName>
        <fullName evidence="2">Uncharacterized protein</fullName>
    </submittedName>
</protein>
<feature type="region of interest" description="Disordered" evidence="1">
    <location>
        <begin position="198"/>
        <end position="242"/>
    </location>
</feature>
<feature type="compositionally biased region" description="Pro residues" evidence="1">
    <location>
        <begin position="220"/>
        <end position="236"/>
    </location>
</feature>
<reference evidence="2 3" key="1">
    <citation type="journal article" date="2007" name="Science">
        <title>The Chlamydomonas genome reveals the evolution of key animal and plant functions.</title>
        <authorList>
            <person name="Merchant S.S."/>
            <person name="Prochnik S.E."/>
            <person name="Vallon O."/>
            <person name="Harris E.H."/>
            <person name="Karpowicz S.J."/>
            <person name="Witman G.B."/>
            <person name="Terry A."/>
            <person name="Salamov A."/>
            <person name="Fritz-Laylin L.K."/>
            <person name="Marechal-Drouard L."/>
            <person name="Marshall W.F."/>
            <person name="Qu L.H."/>
            <person name="Nelson D.R."/>
            <person name="Sanderfoot A.A."/>
            <person name="Spalding M.H."/>
            <person name="Kapitonov V.V."/>
            <person name="Ren Q."/>
            <person name="Ferris P."/>
            <person name="Lindquist E."/>
            <person name="Shapiro H."/>
            <person name="Lucas S.M."/>
            <person name="Grimwood J."/>
            <person name="Schmutz J."/>
            <person name="Cardol P."/>
            <person name="Cerutti H."/>
            <person name="Chanfreau G."/>
            <person name="Chen C.L."/>
            <person name="Cognat V."/>
            <person name="Croft M.T."/>
            <person name="Dent R."/>
            <person name="Dutcher S."/>
            <person name="Fernandez E."/>
            <person name="Fukuzawa H."/>
            <person name="Gonzalez-Ballester D."/>
            <person name="Gonzalez-Halphen D."/>
            <person name="Hallmann A."/>
            <person name="Hanikenne M."/>
            <person name="Hippler M."/>
            <person name="Inwood W."/>
            <person name="Jabbari K."/>
            <person name="Kalanon M."/>
            <person name="Kuras R."/>
            <person name="Lefebvre P.A."/>
            <person name="Lemaire S.D."/>
            <person name="Lobanov A.V."/>
            <person name="Lohr M."/>
            <person name="Manuell A."/>
            <person name="Meier I."/>
            <person name="Mets L."/>
            <person name="Mittag M."/>
            <person name="Mittelmeier T."/>
            <person name="Moroney J.V."/>
            <person name="Moseley J."/>
            <person name="Napoli C."/>
            <person name="Nedelcu A.M."/>
            <person name="Niyogi K."/>
            <person name="Novoselov S.V."/>
            <person name="Paulsen I.T."/>
            <person name="Pazour G."/>
            <person name="Purton S."/>
            <person name="Ral J.P."/>
            <person name="Riano-Pachon D.M."/>
            <person name="Riekhof W."/>
            <person name="Rymarquis L."/>
            <person name="Schroda M."/>
            <person name="Stern D."/>
            <person name="Umen J."/>
            <person name="Willows R."/>
            <person name="Wilson N."/>
            <person name="Zimmer S.L."/>
            <person name="Allmer J."/>
            <person name="Balk J."/>
            <person name="Bisova K."/>
            <person name="Chen C.J."/>
            <person name="Elias M."/>
            <person name="Gendler K."/>
            <person name="Hauser C."/>
            <person name="Lamb M.R."/>
            <person name="Ledford H."/>
            <person name="Long J.C."/>
            <person name="Minagawa J."/>
            <person name="Page M.D."/>
            <person name="Pan J."/>
            <person name="Pootakham W."/>
            <person name="Roje S."/>
            <person name="Rose A."/>
            <person name="Stahlberg E."/>
            <person name="Terauchi A.M."/>
            <person name="Yang P."/>
            <person name="Ball S."/>
            <person name="Bowler C."/>
            <person name="Dieckmann C.L."/>
            <person name="Gladyshev V.N."/>
            <person name="Green P."/>
            <person name="Jorgensen R."/>
            <person name="Mayfield S."/>
            <person name="Mueller-Roeber B."/>
            <person name="Rajamani S."/>
            <person name="Sayre R.T."/>
            <person name="Brokstein P."/>
            <person name="Dubchak I."/>
            <person name="Goodstein D."/>
            <person name="Hornick L."/>
            <person name="Huang Y.W."/>
            <person name="Jhaveri J."/>
            <person name="Luo Y."/>
            <person name="Martinez D."/>
            <person name="Ngau W.C."/>
            <person name="Otillar B."/>
            <person name="Poliakov A."/>
            <person name="Porter A."/>
            <person name="Szajkowski L."/>
            <person name="Werner G."/>
            <person name="Zhou K."/>
            <person name="Grigoriev I.V."/>
            <person name="Rokhsar D.S."/>
            <person name="Grossman A.R."/>
        </authorList>
    </citation>
    <scope>NUCLEOTIDE SEQUENCE [LARGE SCALE GENOMIC DNA]</scope>
    <source>
        <strain evidence="3">CC-503</strain>
        <strain evidence="2">CC-503 cw92 mt+</strain>
    </source>
</reference>
<dbReference type="Proteomes" id="UP000006906">
    <property type="component" value="Chromosome 1"/>
</dbReference>
<dbReference type="KEGG" id="cre:CHLRE_01g055316v5"/>
<dbReference type="RefSeq" id="XP_042928949.1">
    <property type="nucleotide sequence ID" value="XM_043059036.1"/>
</dbReference>
<evidence type="ECO:0000256" key="1">
    <source>
        <dbReference type="SAM" id="MobiDB-lite"/>
    </source>
</evidence>
<evidence type="ECO:0000313" key="2">
    <source>
        <dbReference type="EMBL" id="PNW89027.1"/>
    </source>
</evidence>
<reference evidence="2" key="2">
    <citation type="submission" date="2017-07" db="EMBL/GenBank/DDBJ databases">
        <title>WGS assembly of Chlamydomonas reinhardtii.</title>
        <authorList>
            <consortium name="Chlamydomonas Annotation Team"/>
            <consortium name="JGI Annotation Team"/>
            <person name="Merchant S.S."/>
            <person name="Prochnik S.E."/>
            <person name="Vallon O."/>
            <person name="Harris E.H."/>
            <person name="Karpowicz S.J."/>
            <person name="Witman G.B."/>
            <person name="Terry A."/>
            <person name="Salamov A."/>
            <person name="Fritz-Laylin L.K."/>
            <person name="Marechal-Drouard L."/>
            <person name="Marshall W.F."/>
            <person name="Qu L.H."/>
            <person name="Nelson D.R."/>
            <person name="Sanderfoot A.A."/>
            <person name="Spalding M.H."/>
            <person name="Kapitonov V.V."/>
            <person name="Ren Q."/>
            <person name="Ferris P."/>
            <person name="Lindquist E."/>
            <person name="Shapiro H."/>
            <person name="Lucas S.M."/>
            <person name="Grimwood J."/>
            <person name="Schmutz J."/>
            <person name="Grigoriev I.V."/>
            <person name="Rokhsar D.S."/>
        </authorList>
    </citation>
    <scope>NUCLEOTIDE SEQUENCE</scope>
    <source>
        <strain evidence="2">CC-503 cw92 mt+</strain>
    </source>
</reference>